<dbReference type="STRING" id="188906.SAMN04488526_1146"/>
<keyword evidence="2" id="KW-1185">Reference proteome</keyword>
<gene>
    <name evidence="1" type="ORF">SAMN04488526_1146</name>
</gene>
<sequence>MMFASLYTIMRRLMLAFGLCFLLPVAASALWWTTLDRPGGWRAADWGASGILPAAAALPDAAIHVMAARTGGFKGAVSVHSWMVWKSADATTWSRAEVVGWGHPVRRDAYAADARWYSNQPQIIGSVTGPKAAALIPAVEATVDAYPFNHLGSYVIWPGPNSNTFVAHILRENPGIGIALPPNAVGKDYIGPGLQARRDAGGSDLHLSAWGYLGLSIGPRRGIEVNVLGQTFGLDLAHPAIKLPAIGRIGT</sequence>
<dbReference type="EMBL" id="FNZQ01000001">
    <property type="protein sequence ID" value="SEK64918.1"/>
    <property type="molecule type" value="Genomic_DNA"/>
</dbReference>
<reference evidence="1 2" key="1">
    <citation type="submission" date="2016-10" db="EMBL/GenBank/DDBJ databases">
        <authorList>
            <person name="de Groot N.N."/>
        </authorList>
    </citation>
    <scope>NUCLEOTIDE SEQUENCE [LARGE SCALE GENOMIC DNA]</scope>
    <source>
        <strain evidence="1 2">DSM 14858</strain>
    </source>
</reference>
<name>A0A1H7IR85_9RHOB</name>
<dbReference type="Proteomes" id="UP000199283">
    <property type="component" value="Unassembled WGS sequence"/>
</dbReference>
<dbReference type="Pfam" id="PF12570">
    <property type="entry name" value="DUF3750"/>
    <property type="match status" value="1"/>
</dbReference>
<evidence type="ECO:0000313" key="2">
    <source>
        <dbReference type="Proteomes" id="UP000199283"/>
    </source>
</evidence>
<accession>A0A1H7IR85</accession>
<dbReference type="AlphaFoldDB" id="A0A1H7IR85"/>
<dbReference type="InterPro" id="IPR022224">
    <property type="entry name" value="DUF3750"/>
</dbReference>
<proteinExistence type="predicted"/>
<dbReference type="RefSeq" id="WP_217638783.1">
    <property type="nucleotide sequence ID" value="NZ_FNZQ01000001.1"/>
</dbReference>
<protein>
    <recommendedName>
        <fullName evidence="3">DUF3750 domain-containing protein</fullName>
    </recommendedName>
</protein>
<evidence type="ECO:0000313" key="1">
    <source>
        <dbReference type="EMBL" id="SEK64918.1"/>
    </source>
</evidence>
<organism evidence="1 2">
    <name type="scientific">Jannaschia helgolandensis</name>
    <dbReference type="NCBI Taxonomy" id="188906"/>
    <lineage>
        <taxon>Bacteria</taxon>
        <taxon>Pseudomonadati</taxon>
        <taxon>Pseudomonadota</taxon>
        <taxon>Alphaproteobacteria</taxon>
        <taxon>Rhodobacterales</taxon>
        <taxon>Roseobacteraceae</taxon>
        <taxon>Jannaschia</taxon>
    </lineage>
</organism>
<evidence type="ECO:0008006" key="3">
    <source>
        <dbReference type="Google" id="ProtNLM"/>
    </source>
</evidence>